<gene>
    <name evidence="1" type="ORF">M9H77_33017</name>
</gene>
<accession>A0ACC0A5Z7</accession>
<protein>
    <submittedName>
        <fullName evidence="1">Uncharacterized protein</fullName>
    </submittedName>
</protein>
<keyword evidence="2" id="KW-1185">Reference proteome</keyword>
<evidence type="ECO:0000313" key="1">
    <source>
        <dbReference type="EMBL" id="KAI5655830.1"/>
    </source>
</evidence>
<dbReference type="Proteomes" id="UP001060085">
    <property type="component" value="Linkage Group LG07"/>
</dbReference>
<dbReference type="EMBL" id="CM044707">
    <property type="protein sequence ID" value="KAI5655830.1"/>
    <property type="molecule type" value="Genomic_DNA"/>
</dbReference>
<reference evidence="2" key="1">
    <citation type="journal article" date="2023" name="Nat. Plants">
        <title>Single-cell RNA sequencing provides a high-resolution roadmap for understanding the multicellular compartmentation of specialized metabolism.</title>
        <authorList>
            <person name="Sun S."/>
            <person name="Shen X."/>
            <person name="Li Y."/>
            <person name="Li Y."/>
            <person name="Wang S."/>
            <person name="Li R."/>
            <person name="Zhang H."/>
            <person name="Shen G."/>
            <person name="Guo B."/>
            <person name="Wei J."/>
            <person name="Xu J."/>
            <person name="St-Pierre B."/>
            <person name="Chen S."/>
            <person name="Sun C."/>
        </authorList>
    </citation>
    <scope>NUCLEOTIDE SEQUENCE [LARGE SCALE GENOMIC DNA]</scope>
</reference>
<sequence>MAASSPALSNNSAETPTNLSSITTPPASISSSKNLRGLNKPKCIKCKNVARSRCPFQSCKRCCAQAQNPCHIHVLKGGSNIPDKIPSSSSPSDQQTNDASHPGSSHRGSSLRQLSNNFAQFNNLNTPVRSRKPLTRKDAQLINEWRFLKLKEFRDRNIEAENEAFDRYMRNVSLLEEVFSVNSTIGGQSEDVPSTISSEHSIDDSAEMFVRDLKVKLRSNPVRTENVRKRIQYIVDQGLRKLGKLELNDGTDYISEPDEMGNKPKKLKSGETERSSALNDLIEKLNKARNEEDLKACHEIKSQLFNQSRQTTKMENDTIETEKEQNANSDLSPKSQCSYSPPKWMSTTTIDLETLNRIDAQFNSMEDIEDL</sequence>
<proteinExistence type="predicted"/>
<name>A0ACC0A5Z7_CATRO</name>
<evidence type="ECO:0000313" key="2">
    <source>
        <dbReference type="Proteomes" id="UP001060085"/>
    </source>
</evidence>
<organism evidence="1 2">
    <name type="scientific">Catharanthus roseus</name>
    <name type="common">Madagascar periwinkle</name>
    <name type="synonym">Vinca rosea</name>
    <dbReference type="NCBI Taxonomy" id="4058"/>
    <lineage>
        <taxon>Eukaryota</taxon>
        <taxon>Viridiplantae</taxon>
        <taxon>Streptophyta</taxon>
        <taxon>Embryophyta</taxon>
        <taxon>Tracheophyta</taxon>
        <taxon>Spermatophyta</taxon>
        <taxon>Magnoliopsida</taxon>
        <taxon>eudicotyledons</taxon>
        <taxon>Gunneridae</taxon>
        <taxon>Pentapetalae</taxon>
        <taxon>asterids</taxon>
        <taxon>lamiids</taxon>
        <taxon>Gentianales</taxon>
        <taxon>Apocynaceae</taxon>
        <taxon>Rauvolfioideae</taxon>
        <taxon>Vinceae</taxon>
        <taxon>Catharanthinae</taxon>
        <taxon>Catharanthus</taxon>
    </lineage>
</organism>
<comment type="caution">
    <text evidence="1">The sequence shown here is derived from an EMBL/GenBank/DDBJ whole genome shotgun (WGS) entry which is preliminary data.</text>
</comment>